<evidence type="ECO:0000259" key="1">
    <source>
        <dbReference type="SMART" id="SM00829"/>
    </source>
</evidence>
<dbReference type="InterPro" id="IPR051397">
    <property type="entry name" value="Zn-ADH-like_protein"/>
</dbReference>
<dbReference type="SMART" id="SM00829">
    <property type="entry name" value="PKS_ER"/>
    <property type="match status" value="1"/>
</dbReference>
<dbReference type="CDD" id="cd08288">
    <property type="entry name" value="MDR_yhdh"/>
    <property type="match status" value="1"/>
</dbReference>
<dbReference type="RefSeq" id="WP_062275056.1">
    <property type="nucleotide sequence ID" value="NZ_LSYU01000050.1"/>
</dbReference>
<dbReference type="PANTHER" id="PTHR43677">
    <property type="entry name" value="SHORT-CHAIN DEHYDROGENASE/REDUCTASE"/>
    <property type="match status" value="1"/>
</dbReference>
<name>A0ABR5VGN5_MARGR</name>
<dbReference type="InterPro" id="IPR011032">
    <property type="entry name" value="GroES-like_sf"/>
</dbReference>
<dbReference type="InterPro" id="IPR020843">
    <property type="entry name" value="ER"/>
</dbReference>
<dbReference type="SUPFAM" id="SSF51735">
    <property type="entry name" value="NAD(P)-binding Rossmann-fold domains"/>
    <property type="match status" value="1"/>
</dbReference>
<dbReference type="EMBL" id="LSYU01000050">
    <property type="protein sequence ID" value="KXX64634.1"/>
    <property type="molecule type" value="Genomic_DNA"/>
</dbReference>
<dbReference type="Gene3D" id="3.90.180.10">
    <property type="entry name" value="Medium-chain alcohol dehydrogenases, catalytic domain"/>
    <property type="match status" value="1"/>
</dbReference>
<comment type="caution">
    <text evidence="2">The sequence shown here is derived from an EMBL/GenBank/DDBJ whole genome shotgun (WGS) entry which is preliminary data.</text>
</comment>
<keyword evidence="3" id="KW-1185">Reference proteome</keyword>
<dbReference type="PANTHER" id="PTHR43677:SF1">
    <property type="entry name" value="ACRYLYL-COA REDUCTASE ACUI-RELATED"/>
    <property type="match status" value="1"/>
</dbReference>
<proteinExistence type="predicted"/>
<dbReference type="InterPro" id="IPR036291">
    <property type="entry name" value="NAD(P)-bd_dom_sf"/>
</dbReference>
<evidence type="ECO:0000313" key="3">
    <source>
        <dbReference type="Proteomes" id="UP000075766"/>
    </source>
</evidence>
<dbReference type="SUPFAM" id="SSF50129">
    <property type="entry name" value="GroES-like"/>
    <property type="match status" value="1"/>
</dbReference>
<dbReference type="Proteomes" id="UP000075766">
    <property type="component" value="Unassembled WGS sequence"/>
</dbReference>
<gene>
    <name evidence="2" type="ORF">AY586_13045</name>
</gene>
<dbReference type="InterPro" id="IPR014188">
    <property type="entry name" value="Acrylyl-CoA_reductase_AcuI"/>
</dbReference>
<dbReference type="Pfam" id="PF08240">
    <property type="entry name" value="ADH_N"/>
    <property type="match status" value="1"/>
</dbReference>
<dbReference type="InterPro" id="IPR013149">
    <property type="entry name" value="ADH-like_C"/>
</dbReference>
<protein>
    <recommendedName>
        <fullName evidence="1">Enoyl reductase (ER) domain-containing protein</fullName>
    </recommendedName>
</protein>
<evidence type="ECO:0000313" key="2">
    <source>
        <dbReference type="EMBL" id="KXX64634.1"/>
    </source>
</evidence>
<accession>A0ABR5VGN5</accession>
<reference evidence="2 3" key="1">
    <citation type="submission" date="2016-02" db="EMBL/GenBank/DDBJ databases">
        <title>Genome sequence of Marichromatium gracile YL-28, a purple sulfur bacterium.</title>
        <authorList>
            <person name="Zhao C."/>
            <person name="Hong X."/>
            <person name="Chen S."/>
            <person name="Yang S."/>
        </authorList>
    </citation>
    <scope>NUCLEOTIDE SEQUENCE [LARGE SCALE GENOMIC DNA]</scope>
    <source>
        <strain evidence="2 3">YL28</strain>
    </source>
</reference>
<dbReference type="InterPro" id="IPR013154">
    <property type="entry name" value="ADH-like_N"/>
</dbReference>
<dbReference type="Gene3D" id="3.40.50.720">
    <property type="entry name" value="NAD(P)-binding Rossmann-like Domain"/>
    <property type="match status" value="1"/>
</dbReference>
<dbReference type="Pfam" id="PF00107">
    <property type="entry name" value="ADH_zinc_N"/>
    <property type="match status" value="1"/>
</dbReference>
<dbReference type="NCBIfam" id="TIGR02823">
    <property type="entry name" value="oxido_YhdH"/>
    <property type="match status" value="1"/>
</dbReference>
<organism evidence="2 3">
    <name type="scientific">Marichromatium gracile</name>
    <name type="common">Chromatium gracile</name>
    <dbReference type="NCBI Taxonomy" id="1048"/>
    <lineage>
        <taxon>Bacteria</taxon>
        <taxon>Pseudomonadati</taxon>
        <taxon>Pseudomonadota</taxon>
        <taxon>Gammaproteobacteria</taxon>
        <taxon>Chromatiales</taxon>
        <taxon>Chromatiaceae</taxon>
        <taxon>Marichromatium</taxon>
    </lineage>
</organism>
<sequence>MTTTFSAYRIDRRDGAQQLELTRLTEADLMEGNVTVAVEYSTLNYKDGLALTGRSPIVRRFPLIPGIDFAGRVVESGDPRFRPGDRVVLNGYGVGEKHSGGYAGRARVPGDWLVALPEGLTSRQAMAIGTAGYTAMLAVLALESHGLEPGAGEVLVTGAAGGVGSIAVALLGRLGHRVTAVTGRPHEADYLRGLGATEILDRAEFTQPPRPLESERWAAAIDVAGGLTLANVLSRMRRASAVAACGLADAMELPTTVAPFILRGVTLYGIDSVMAPHALRERAWSRLARDLDLDRLETMTREVDFAQLPQAAEEILAGRVRGRTVVRIPEAD</sequence>
<feature type="domain" description="Enoyl reductase (ER)" evidence="1">
    <location>
        <begin position="15"/>
        <end position="326"/>
    </location>
</feature>